<accession>A0A5E7TY81</accession>
<evidence type="ECO:0000313" key="2">
    <source>
        <dbReference type="Proteomes" id="UP000327191"/>
    </source>
</evidence>
<proteinExistence type="predicted"/>
<protein>
    <submittedName>
        <fullName evidence="1">Uncharacterized protein</fullName>
    </submittedName>
</protein>
<evidence type="ECO:0000313" key="1">
    <source>
        <dbReference type="EMBL" id="VVQ02856.1"/>
    </source>
</evidence>
<sequence length="68" mass="8048">MTDSYWPILLKKSTMVSAAEKYASEIEIFTFGRGFRTQISRSSVQKRRFNQSMTRLFGRTDFFNRIGR</sequence>
<organism evidence="1 2">
    <name type="scientific">Pseudomonas fluorescens</name>
    <dbReference type="NCBI Taxonomy" id="294"/>
    <lineage>
        <taxon>Bacteria</taxon>
        <taxon>Pseudomonadati</taxon>
        <taxon>Pseudomonadota</taxon>
        <taxon>Gammaproteobacteria</taxon>
        <taxon>Pseudomonadales</taxon>
        <taxon>Pseudomonadaceae</taxon>
        <taxon>Pseudomonas</taxon>
    </lineage>
</organism>
<gene>
    <name evidence="1" type="ORF">PS938_02663</name>
</gene>
<dbReference type="Proteomes" id="UP000327191">
    <property type="component" value="Unassembled WGS sequence"/>
</dbReference>
<dbReference type="OrthoDB" id="7027132at2"/>
<dbReference type="AlphaFoldDB" id="A0A5E7TY81"/>
<dbReference type="EMBL" id="CABVJE010000010">
    <property type="protein sequence ID" value="VVQ02856.1"/>
    <property type="molecule type" value="Genomic_DNA"/>
</dbReference>
<reference evidence="1 2" key="1">
    <citation type="submission" date="2019-09" db="EMBL/GenBank/DDBJ databases">
        <authorList>
            <person name="Chandra G."/>
            <person name="Truman W A."/>
        </authorList>
    </citation>
    <scope>NUCLEOTIDE SEQUENCE [LARGE SCALE GENOMIC DNA]</scope>
    <source>
        <strain evidence="1">PS938</strain>
    </source>
</reference>
<name>A0A5E7TY81_PSEFL</name>